<evidence type="ECO:0000313" key="3">
    <source>
        <dbReference type="Proteomes" id="UP001419268"/>
    </source>
</evidence>
<evidence type="ECO:0000313" key="2">
    <source>
        <dbReference type="EMBL" id="KAK9141074.1"/>
    </source>
</evidence>
<accession>A0AAP0JWE8</accession>
<protein>
    <submittedName>
        <fullName evidence="2">Uncharacterized protein</fullName>
    </submittedName>
</protein>
<dbReference type="Proteomes" id="UP001419268">
    <property type="component" value="Unassembled WGS sequence"/>
</dbReference>
<reference evidence="2 3" key="1">
    <citation type="submission" date="2024-01" db="EMBL/GenBank/DDBJ databases">
        <title>Genome assemblies of Stephania.</title>
        <authorList>
            <person name="Yang L."/>
        </authorList>
    </citation>
    <scope>NUCLEOTIDE SEQUENCE [LARGE SCALE GENOMIC DNA]</scope>
    <source>
        <strain evidence="2">JXDWG</strain>
        <tissue evidence="2">Leaf</tissue>
    </source>
</reference>
<dbReference type="EMBL" id="JBBNAG010000004">
    <property type="protein sequence ID" value="KAK9141074.1"/>
    <property type="molecule type" value="Genomic_DNA"/>
</dbReference>
<evidence type="ECO:0000313" key="1">
    <source>
        <dbReference type="EMBL" id="KAK9141070.1"/>
    </source>
</evidence>
<dbReference type="AlphaFoldDB" id="A0AAP0JWE8"/>
<organism evidence="2 3">
    <name type="scientific">Stephania cephalantha</name>
    <dbReference type="NCBI Taxonomy" id="152367"/>
    <lineage>
        <taxon>Eukaryota</taxon>
        <taxon>Viridiplantae</taxon>
        <taxon>Streptophyta</taxon>
        <taxon>Embryophyta</taxon>
        <taxon>Tracheophyta</taxon>
        <taxon>Spermatophyta</taxon>
        <taxon>Magnoliopsida</taxon>
        <taxon>Ranunculales</taxon>
        <taxon>Menispermaceae</taxon>
        <taxon>Menispermoideae</taxon>
        <taxon>Cissampelideae</taxon>
        <taxon>Stephania</taxon>
    </lineage>
</organism>
<gene>
    <name evidence="1" type="ORF">Scep_010751</name>
    <name evidence="2" type="ORF">Scep_010755</name>
</gene>
<proteinExistence type="predicted"/>
<sequence length="70" mass="8157">MKKIPMPIKIGIPRRKTARKYMTATTNLTRRRDNIVNETTLNSSLLLERNLRANFSISTIVYECFSVRRG</sequence>
<keyword evidence="3" id="KW-1185">Reference proteome</keyword>
<comment type="caution">
    <text evidence="2">The sequence shown here is derived from an EMBL/GenBank/DDBJ whole genome shotgun (WGS) entry which is preliminary data.</text>
</comment>
<name>A0AAP0JWE8_9MAGN</name>
<dbReference type="EMBL" id="JBBNAG010000004">
    <property type="protein sequence ID" value="KAK9141070.1"/>
    <property type="molecule type" value="Genomic_DNA"/>
</dbReference>